<reference evidence="2" key="1">
    <citation type="submission" date="2014-05" db="EMBL/GenBank/DDBJ databases">
        <authorList>
            <person name="Chronopoulou M."/>
        </authorList>
    </citation>
    <scope>NUCLEOTIDE SEQUENCE</scope>
    <source>
        <tissue evidence="2">Whole organism</tissue>
    </source>
</reference>
<proteinExistence type="predicted"/>
<feature type="chain" id="PRO_5005489633" evidence="1">
    <location>
        <begin position="17"/>
        <end position="51"/>
    </location>
</feature>
<organism evidence="2">
    <name type="scientific">Lepeophtheirus salmonis</name>
    <name type="common">Salmon louse</name>
    <name type="synonym">Caligus salmonis</name>
    <dbReference type="NCBI Taxonomy" id="72036"/>
    <lineage>
        <taxon>Eukaryota</taxon>
        <taxon>Metazoa</taxon>
        <taxon>Ecdysozoa</taxon>
        <taxon>Arthropoda</taxon>
        <taxon>Crustacea</taxon>
        <taxon>Multicrustacea</taxon>
        <taxon>Hexanauplia</taxon>
        <taxon>Copepoda</taxon>
        <taxon>Siphonostomatoida</taxon>
        <taxon>Caligidae</taxon>
        <taxon>Lepeophtheirus</taxon>
    </lineage>
</organism>
<feature type="signal peptide" evidence="1">
    <location>
        <begin position="1"/>
        <end position="16"/>
    </location>
</feature>
<keyword evidence="1" id="KW-0732">Signal</keyword>
<sequence>MIAIFLLGLKVCGVVLIPSHDSRDFIEVILALSQKKEFLVKPTSLRVYFWI</sequence>
<protein>
    <submittedName>
        <fullName evidence="2">Uncharacterized protein</fullName>
    </submittedName>
</protein>
<name>A0A0K2VJ20_LEPSM</name>
<accession>A0A0K2VJ20</accession>
<dbReference type="AlphaFoldDB" id="A0A0K2VJ20"/>
<dbReference type="EMBL" id="HACA01032974">
    <property type="protein sequence ID" value="CDW50335.1"/>
    <property type="molecule type" value="Transcribed_RNA"/>
</dbReference>
<evidence type="ECO:0000256" key="1">
    <source>
        <dbReference type="SAM" id="SignalP"/>
    </source>
</evidence>
<evidence type="ECO:0000313" key="2">
    <source>
        <dbReference type="EMBL" id="CDW50335.1"/>
    </source>
</evidence>